<evidence type="ECO:0000259" key="2">
    <source>
        <dbReference type="PROSITE" id="PS50943"/>
    </source>
</evidence>
<organism evidence="3 4">
    <name type="scientific">Thermoactinomyces intermedius</name>
    <dbReference type="NCBI Taxonomy" id="2024"/>
    <lineage>
        <taxon>Bacteria</taxon>
        <taxon>Bacillati</taxon>
        <taxon>Bacillota</taxon>
        <taxon>Bacilli</taxon>
        <taxon>Bacillales</taxon>
        <taxon>Thermoactinomycetaceae</taxon>
        <taxon>Thermoactinomyces</taxon>
    </lineage>
</organism>
<reference evidence="3 4" key="1">
    <citation type="submission" date="2020-12" db="EMBL/GenBank/DDBJ databases">
        <title>WGS of Thermoactinomyces spp.</title>
        <authorList>
            <person name="Cheng K."/>
        </authorList>
    </citation>
    <scope>NUCLEOTIDE SEQUENCE [LARGE SCALE GENOMIC DNA]</scope>
    <source>
        <strain evidence="4">CICC 10671\DSM 43846</strain>
    </source>
</reference>
<feature type="domain" description="HTH cro/C1-type" evidence="2">
    <location>
        <begin position="12"/>
        <end position="66"/>
    </location>
</feature>
<dbReference type="Gene3D" id="1.10.260.40">
    <property type="entry name" value="lambda repressor-like DNA-binding domains"/>
    <property type="match status" value="1"/>
</dbReference>
<gene>
    <name evidence="3" type="ORF">I8U20_10405</name>
</gene>
<dbReference type="Pfam" id="PF01381">
    <property type="entry name" value="HTH_3"/>
    <property type="match status" value="1"/>
</dbReference>
<dbReference type="InterPro" id="IPR001387">
    <property type="entry name" value="Cro/C1-type_HTH"/>
</dbReference>
<dbReference type="PANTHER" id="PTHR46797">
    <property type="entry name" value="HTH-TYPE TRANSCRIPTIONAL REGULATOR"/>
    <property type="match status" value="1"/>
</dbReference>
<dbReference type="Proteomes" id="UP000633619">
    <property type="component" value="Unassembled WGS sequence"/>
</dbReference>
<dbReference type="SUPFAM" id="SSF47413">
    <property type="entry name" value="lambda repressor-like DNA-binding domains"/>
    <property type="match status" value="1"/>
</dbReference>
<dbReference type="GO" id="GO:0003700">
    <property type="term" value="F:DNA-binding transcription factor activity"/>
    <property type="evidence" value="ECO:0007669"/>
    <property type="project" value="TreeGrafter"/>
</dbReference>
<dbReference type="CDD" id="cd00093">
    <property type="entry name" value="HTH_XRE"/>
    <property type="match status" value="1"/>
</dbReference>
<dbReference type="PROSITE" id="PS50943">
    <property type="entry name" value="HTH_CROC1"/>
    <property type="match status" value="1"/>
</dbReference>
<accession>A0A8I1DGD4</accession>
<evidence type="ECO:0000313" key="4">
    <source>
        <dbReference type="Proteomes" id="UP000633619"/>
    </source>
</evidence>
<comment type="caution">
    <text evidence="3">The sequence shown here is derived from an EMBL/GenBank/DDBJ whole genome shotgun (WGS) entry which is preliminary data.</text>
</comment>
<protein>
    <submittedName>
        <fullName evidence="3">Helix-turn-helix transcriptional regulator</fullName>
    </submittedName>
</protein>
<dbReference type="InterPro" id="IPR010982">
    <property type="entry name" value="Lambda_DNA-bd_dom_sf"/>
</dbReference>
<dbReference type="PANTHER" id="PTHR46797:SF1">
    <property type="entry name" value="METHYLPHOSPHONATE SYNTHASE"/>
    <property type="match status" value="1"/>
</dbReference>
<evidence type="ECO:0000256" key="1">
    <source>
        <dbReference type="ARBA" id="ARBA00023125"/>
    </source>
</evidence>
<dbReference type="GO" id="GO:0003677">
    <property type="term" value="F:DNA binding"/>
    <property type="evidence" value="ECO:0007669"/>
    <property type="project" value="UniProtKB-KW"/>
</dbReference>
<keyword evidence="4" id="KW-1185">Reference proteome</keyword>
<evidence type="ECO:0000313" key="3">
    <source>
        <dbReference type="EMBL" id="MBH8595741.1"/>
    </source>
</evidence>
<proteinExistence type="predicted"/>
<keyword evidence="1" id="KW-0238">DNA-binding</keyword>
<dbReference type="EMBL" id="JAECVW010000006">
    <property type="protein sequence ID" value="MBH8595741.1"/>
    <property type="molecule type" value="Genomic_DNA"/>
</dbReference>
<dbReference type="SMART" id="SM00530">
    <property type="entry name" value="HTH_XRE"/>
    <property type="match status" value="1"/>
</dbReference>
<dbReference type="InterPro" id="IPR050807">
    <property type="entry name" value="TransReg_Diox_bact_type"/>
</dbReference>
<dbReference type="AlphaFoldDB" id="A0A8I1DGD4"/>
<dbReference type="GO" id="GO:0005829">
    <property type="term" value="C:cytosol"/>
    <property type="evidence" value="ECO:0007669"/>
    <property type="project" value="TreeGrafter"/>
</dbReference>
<sequence>MERRNKMKRTWLKKIRMDRGMTQQELSRKAKINRSFYTQIENGKRNPSPYTAQRIADVLKTDWTYFYTFDCGVSQLNKEEKSDETGRKNHRSA</sequence>
<name>A0A8I1DGD4_THEIN</name>